<organism evidence="1 2">
    <name type="scientific">Myxococcus landrumensis</name>
    <dbReference type="NCBI Taxonomy" id="2813577"/>
    <lineage>
        <taxon>Bacteria</taxon>
        <taxon>Pseudomonadati</taxon>
        <taxon>Myxococcota</taxon>
        <taxon>Myxococcia</taxon>
        <taxon>Myxococcales</taxon>
        <taxon>Cystobacterineae</taxon>
        <taxon>Myxococcaceae</taxon>
        <taxon>Myxococcus</taxon>
    </lineage>
</organism>
<evidence type="ECO:0000313" key="1">
    <source>
        <dbReference type="EMBL" id="QSQ15641.1"/>
    </source>
</evidence>
<evidence type="ECO:0000313" key="2">
    <source>
        <dbReference type="Proteomes" id="UP000663090"/>
    </source>
</evidence>
<proteinExistence type="predicted"/>
<reference evidence="1 2" key="1">
    <citation type="submission" date="2021-02" db="EMBL/GenBank/DDBJ databases">
        <title>De Novo genome assembly of isolated myxobacteria.</title>
        <authorList>
            <person name="Stevens D.C."/>
        </authorList>
    </citation>
    <scope>NUCLEOTIDE SEQUENCE [LARGE SCALE GENOMIC DNA]</scope>
    <source>
        <strain evidence="1 2">SCHIC003</strain>
    </source>
</reference>
<gene>
    <name evidence="1" type="ORF">JY572_06135</name>
</gene>
<keyword evidence="2" id="KW-1185">Reference proteome</keyword>
<dbReference type="RefSeq" id="WP_206717336.1">
    <property type="nucleotide sequence ID" value="NZ_CP071091.1"/>
</dbReference>
<name>A0ABX7NA46_9BACT</name>
<protein>
    <submittedName>
        <fullName evidence="1">Uncharacterized protein</fullName>
    </submittedName>
</protein>
<dbReference type="Proteomes" id="UP000663090">
    <property type="component" value="Chromosome"/>
</dbReference>
<sequence length="75" mass="8507">MQNNRKKWVRRWAEAALDVARYTRKGSDLEGLFVGGLVADLEATLGLGPEMALEFGYELSNIARSRYDAWVRGEM</sequence>
<dbReference type="EMBL" id="CP071091">
    <property type="protein sequence ID" value="QSQ15641.1"/>
    <property type="molecule type" value="Genomic_DNA"/>
</dbReference>
<accession>A0ABX7NA46</accession>